<feature type="domain" description="HTH myb-type" evidence="7">
    <location>
        <begin position="338"/>
        <end position="365"/>
    </location>
</feature>
<dbReference type="GO" id="GO:0042795">
    <property type="term" value="P:snRNA transcription by RNA polymerase II"/>
    <property type="evidence" value="ECO:0007669"/>
    <property type="project" value="TreeGrafter"/>
</dbReference>
<keyword evidence="9" id="KW-1185">Reference proteome</keyword>
<keyword evidence="2" id="KW-0238">DNA-binding</keyword>
<feature type="domain" description="Myb-like" evidence="6">
    <location>
        <begin position="242"/>
        <end position="286"/>
    </location>
</feature>
<dbReference type="SMART" id="SM00717">
    <property type="entry name" value="SANT"/>
    <property type="match status" value="4"/>
</dbReference>
<dbReference type="SUPFAM" id="SSF46689">
    <property type="entry name" value="Homeodomain-like"/>
    <property type="match status" value="3"/>
</dbReference>
<dbReference type="GO" id="GO:0042796">
    <property type="term" value="P:snRNA transcription by RNA polymerase III"/>
    <property type="evidence" value="ECO:0007669"/>
    <property type="project" value="TreeGrafter"/>
</dbReference>
<evidence type="ECO:0000256" key="2">
    <source>
        <dbReference type="ARBA" id="ARBA00023125"/>
    </source>
</evidence>
<dbReference type="Proteomes" id="UP000308199">
    <property type="component" value="Unassembled WGS sequence"/>
</dbReference>
<dbReference type="PROSITE" id="PS50090">
    <property type="entry name" value="MYB_LIKE"/>
    <property type="match status" value="3"/>
</dbReference>
<evidence type="ECO:0000256" key="5">
    <source>
        <dbReference type="SAM" id="MobiDB-lite"/>
    </source>
</evidence>
<feature type="domain" description="Myb-like" evidence="6">
    <location>
        <begin position="182"/>
        <end position="230"/>
    </location>
</feature>
<organism evidence="8 9">
    <name type="scientific">Phellinidium pouzarii</name>
    <dbReference type="NCBI Taxonomy" id="167371"/>
    <lineage>
        <taxon>Eukaryota</taxon>
        <taxon>Fungi</taxon>
        <taxon>Dikarya</taxon>
        <taxon>Basidiomycota</taxon>
        <taxon>Agaricomycotina</taxon>
        <taxon>Agaricomycetes</taxon>
        <taxon>Hymenochaetales</taxon>
        <taxon>Hymenochaetaceae</taxon>
        <taxon>Phellinidium</taxon>
    </lineage>
</organism>
<gene>
    <name evidence="8" type="ORF">EW145_g2292</name>
</gene>
<dbReference type="EMBL" id="SGPK01000077">
    <property type="protein sequence ID" value="THH09066.1"/>
    <property type="molecule type" value="Genomic_DNA"/>
</dbReference>
<name>A0A4S4LBG3_9AGAM</name>
<dbReference type="Gene3D" id="1.10.10.60">
    <property type="entry name" value="Homeodomain-like"/>
    <property type="match status" value="3"/>
</dbReference>
<dbReference type="GO" id="GO:0001006">
    <property type="term" value="F:RNA polymerase III type 3 promoter sequence-specific DNA binding"/>
    <property type="evidence" value="ECO:0007669"/>
    <property type="project" value="TreeGrafter"/>
</dbReference>
<dbReference type="GO" id="GO:0000978">
    <property type="term" value="F:RNA polymerase II cis-regulatory region sequence-specific DNA binding"/>
    <property type="evidence" value="ECO:0007669"/>
    <property type="project" value="TreeGrafter"/>
</dbReference>
<dbReference type="CDD" id="cd00167">
    <property type="entry name" value="SANT"/>
    <property type="match status" value="2"/>
</dbReference>
<comment type="caution">
    <text evidence="8">The sequence shown here is derived from an EMBL/GenBank/DDBJ whole genome shotgun (WGS) entry which is preliminary data.</text>
</comment>
<dbReference type="PROSITE" id="PS51294">
    <property type="entry name" value="HTH_MYB"/>
    <property type="match status" value="2"/>
</dbReference>
<feature type="domain" description="Myb-like" evidence="6">
    <location>
        <begin position="296"/>
        <end position="361"/>
    </location>
</feature>
<feature type="compositionally biased region" description="Basic residues" evidence="5">
    <location>
        <begin position="403"/>
        <end position="417"/>
    </location>
</feature>
<keyword evidence="3" id="KW-0804">Transcription</keyword>
<feature type="region of interest" description="Disordered" evidence="5">
    <location>
        <begin position="360"/>
        <end position="463"/>
    </location>
</feature>
<evidence type="ECO:0000256" key="3">
    <source>
        <dbReference type="ARBA" id="ARBA00023163"/>
    </source>
</evidence>
<evidence type="ECO:0000259" key="6">
    <source>
        <dbReference type="PROSITE" id="PS50090"/>
    </source>
</evidence>
<dbReference type="PANTHER" id="PTHR46621:SF1">
    <property type="entry name" value="SNRNA-ACTIVATING PROTEIN COMPLEX SUBUNIT 4"/>
    <property type="match status" value="1"/>
</dbReference>
<sequence>MAQKAAVDSALQANKDHQYSLKVYTERIEAELKAVDKLIAAIESDDELDDVPETGAVSIEGSVKPVSVLLQSNLLSEDSPFYEDAQWKKQYDDFTTVSNMKLREHDALKEAIRTENQRMYTLGSQSWKQSLDDIRNLPPEHFEQNKEGIDWKRVAMKMNATIPAGVKRTPKECEIRWLGHLHPSFYHGQWTPEESDLLRKIIEENTSEDERVNWVEVAKKLGTNRTPIDCMRHGMSRRLHVWTTEADERLLDAIDLFGQNNWQLVAMNVSEDVTAHQCQKRYFDTLDPSLKICRVWTPDEDEKLLRAAAAFAGTPVSTVSDTMDHNSTLPSAKLAIPWQDVALFVPGRNNNQCREHYQDRLTKVKSKEKTGKSKAKAKSIEKSKSVEDGNSEAEPASKEAAPRKQRRKPRPAFKGKQKVSVDVDHLGEVQSDDAEKPQGKKRKIISMPRKTVEKAETSLTSPSRVERIEGNLGNAENHVSFTEEIGRRKREWPFATTAPEMRPWISYFNPVFHNLEDTMGLPESVASVADLSFLFTKSNSPDGYCIPPSVAHTLSHKNQGMPSELFSIYLFIECCSNLPGPPQEKYYSLCMRALQESTRLHLSLDSGNQADKSTAQASFWYSFLRLVLDDTIAIAVNQRLVWYIDASPVIGVLVEKNSSTGQIVVGWPESAELTNPITAHFAFSAPFDMTSAAKSLSLLHFLISLSPTLDQDCKTADENSWRVKSDVEDLHDIIPWRSDFKDPSYILHRSMSLHTRVQNWAKNIPPDAGLNDDNDRESTVSSATTTVDSFYRGVRVSLSNYRGHGQFSNELAITTHGKSYQYFSDETVSDEYFPKSR</sequence>
<accession>A0A4S4LBG3</accession>
<feature type="compositionally biased region" description="Basic and acidic residues" evidence="5">
    <location>
        <begin position="360"/>
        <end position="371"/>
    </location>
</feature>
<evidence type="ECO:0000259" key="7">
    <source>
        <dbReference type="PROSITE" id="PS51294"/>
    </source>
</evidence>
<feature type="domain" description="HTH myb-type" evidence="7">
    <location>
        <begin position="242"/>
        <end position="290"/>
    </location>
</feature>
<dbReference type="Pfam" id="PF00249">
    <property type="entry name" value="Myb_DNA-binding"/>
    <property type="match status" value="2"/>
</dbReference>
<proteinExistence type="predicted"/>
<keyword evidence="4" id="KW-0539">Nucleus</keyword>
<dbReference type="InterPro" id="IPR009057">
    <property type="entry name" value="Homeodomain-like_sf"/>
</dbReference>
<feature type="compositionally biased region" description="Basic and acidic residues" evidence="5">
    <location>
        <begin position="419"/>
        <end position="438"/>
    </location>
</feature>
<dbReference type="OrthoDB" id="2143914at2759"/>
<evidence type="ECO:0008006" key="10">
    <source>
        <dbReference type="Google" id="ProtNLM"/>
    </source>
</evidence>
<dbReference type="InterPro" id="IPR017930">
    <property type="entry name" value="Myb_dom"/>
</dbReference>
<evidence type="ECO:0000313" key="9">
    <source>
        <dbReference type="Proteomes" id="UP000308199"/>
    </source>
</evidence>
<evidence type="ECO:0000256" key="4">
    <source>
        <dbReference type="ARBA" id="ARBA00023242"/>
    </source>
</evidence>
<dbReference type="AlphaFoldDB" id="A0A4S4LBG3"/>
<evidence type="ECO:0000256" key="1">
    <source>
        <dbReference type="ARBA" id="ARBA00023015"/>
    </source>
</evidence>
<feature type="compositionally biased region" description="Basic and acidic residues" evidence="5">
    <location>
        <begin position="378"/>
        <end position="387"/>
    </location>
</feature>
<dbReference type="GO" id="GO:0019185">
    <property type="term" value="C:snRNA-activating protein complex"/>
    <property type="evidence" value="ECO:0007669"/>
    <property type="project" value="TreeGrafter"/>
</dbReference>
<reference evidence="8 9" key="1">
    <citation type="submission" date="2019-02" db="EMBL/GenBank/DDBJ databases">
        <title>Genome sequencing of the rare red list fungi Phellinidium pouzarii.</title>
        <authorList>
            <person name="Buettner E."/>
            <person name="Kellner H."/>
        </authorList>
    </citation>
    <scope>NUCLEOTIDE SEQUENCE [LARGE SCALE GENOMIC DNA]</scope>
    <source>
        <strain evidence="8 9">DSM 108285</strain>
    </source>
</reference>
<keyword evidence="1" id="KW-0805">Transcription regulation</keyword>
<dbReference type="PANTHER" id="PTHR46621">
    <property type="entry name" value="SNRNA-ACTIVATING PROTEIN COMPLEX SUBUNIT 4"/>
    <property type="match status" value="1"/>
</dbReference>
<dbReference type="Pfam" id="PF13921">
    <property type="entry name" value="Myb_DNA-bind_6"/>
    <property type="match status" value="1"/>
</dbReference>
<dbReference type="InterPro" id="IPR001005">
    <property type="entry name" value="SANT/Myb"/>
</dbReference>
<dbReference type="InterPro" id="IPR051575">
    <property type="entry name" value="Myb-like_DNA-bd"/>
</dbReference>
<protein>
    <recommendedName>
        <fullName evidence="10">Myb-like domain-containing protein</fullName>
    </recommendedName>
</protein>
<evidence type="ECO:0000313" key="8">
    <source>
        <dbReference type="EMBL" id="THH09066.1"/>
    </source>
</evidence>